<evidence type="ECO:0000256" key="1">
    <source>
        <dbReference type="SAM" id="Phobius"/>
    </source>
</evidence>
<keyword evidence="1" id="KW-0472">Membrane</keyword>
<sequence>MAEDEALKSSAYAFAGVAMMLNIRIVYSDAQYALLRFKLPENLFNIFLGNMSGAIKIWCVVSMVIANALDFARKRQSGETRTNMDTFFRYLSIFWSWANFSILVTLLIVFDIGGDQGNLTAFYWVTAASGFVFGINMVLVYGMEWQYLSWYMIGENSLPMIASVLHYVGTLFFGNSRNYNFHYNIVVVDVSIAIIIAFVASVFWTSAYHGVENDKHELTSDSNQKDCIELKLKLKMLTLPEEYAIELSKEFSGELSRKLIQNPQNPKYVAILEYNQSSNLGERHKRACGGQTFSRYYAHFISPSIMVLVGMGLVYAIYPGIAPGMIVPFYLIDKIEMVLMIVTAVPPVIIGIMKNFNINPYIGKGNWGYEHVKVNVGTTKPIDFTKNNSIAVTMKLTGIKITGRSFTITHTDKVGITITIRPRNASQGDTCIAATHELELSGKQIIAYAVQYGPITLITLNIKNKEKGLIENVTLKPTTVPNYSLSERSNSLTISGNYTVFIGNVKFDPDELHQIHKNTNCCFNGKVWNFNENPGLWWNSFTILIPLKISIFVILICSLHYRESNLSRSIIDKPIMSTTLTITFYMCHKILLAVGYPGIATDEHVLLPIQLIAVIIMVFLEFYSAGYINEYKKYDPDNWPTDGMKGWEAFCFWCKSASKNTNANLKALFTKDLRRDLEFLETKI</sequence>
<reference evidence="3" key="1">
    <citation type="submission" date="2018-07" db="EMBL/GenBank/DDBJ databases">
        <authorList>
            <person name="Quirk P.G."/>
            <person name="Krulwich T.A."/>
        </authorList>
    </citation>
    <scope>NUCLEOTIDE SEQUENCE</scope>
    <source>
        <strain evidence="3">Anand</strain>
    </source>
</reference>
<feature type="transmembrane region" description="Helical" evidence="1">
    <location>
        <begin position="9"/>
        <end position="27"/>
    </location>
</feature>
<feature type="transmembrane region" description="Helical" evidence="1">
    <location>
        <begin position="47"/>
        <end position="69"/>
    </location>
</feature>
<organism evidence="3">
    <name type="scientific">Theileria annulata</name>
    <dbReference type="NCBI Taxonomy" id="5874"/>
    <lineage>
        <taxon>Eukaryota</taxon>
        <taxon>Sar</taxon>
        <taxon>Alveolata</taxon>
        <taxon>Apicomplexa</taxon>
        <taxon>Aconoidasida</taxon>
        <taxon>Piroplasmida</taxon>
        <taxon>Theileriidae</taxon>
        <taxon>Theileria</taxon>
    </lineage>
</organism>
<evidence type="ECO:0000313" key="3">
    <source>
        <dbReference type="EMBL" id="SVP95355.1"/>
    </source>
</evidence>
<feature type="transmembrane region" description="Helical" evidence="1">
    <location>
        <begin position="148"/>
        <end position="169"/>
    </location>
</feature>
<name>A0A3B0N0C6_THEAN</name>
<accession>A0A3B0N0C6</accession>
<feature type="transmembrane region" description="Helical" evidence="1">
    <location>
        <begin position="605"/>
        <end position="623"/>
    </location>
</feature>
<feature type="transmembrane region" description="Helical" evidence="1">
    <location>
        <begin position="536"/>
        <end position="559"/>
    </location>
</feature>
<keyword evidence="1" id="KW-1133">Transmembrane helix</keyword>
<keyword evidence="1" id="KW-0812">Transmembrane</keyword>
<feature type="transmembrane region" description="Helical" evidence="1">
    <location>
        <begin position="296"/>
        <end position="318"/>
    </location>
</feature>
<dbReference type="AlphaFoldDB" id="A0A3B0N0C6"/>
<protein>
    <submittedName>
        <fullName evidence="3">Tpr-related protein family member, putative</fullName>
    </submittedName>
</protein>
<feature type="transmembrane region" description="Helical" evidence="1">
    <location>
        <begin position="90"/>
        <end position="110"/>
    </location>
</feature>
<dbReference type="EMBL" id="UIVS01000004">
    <property type="protein sequence ID" value="SVP95355.1"/>
    <property type="molecule type" value="Genomic_DNA"/>
</dbReference>
<feature type="transmembrane region" description="Helical" evidence="1">
    <location>
        <begin position="122"/>
        <end position="141"/>
    </location>
</feature>
<feature type="transmembrane region" description="Helical" evidence="1">
    <location>
        <begin position="338"/>
        <end position="356"/>
    </location>
</feature>
<feature type="transmembrane region" description="Helical" evidence="1">
    <location>
        <begin position="181"/>
        <end position="205"/>
    </location>
</feature>
<evidence type="ECO:0000313" key="2">
    <source>
        <dbReference type="EMBL" id="SVP94565.1"/>
    </source>
</evidence>
<dbReference type="EMBL" id="UIVT01000004">
    <property type="protein sequence ID" value="SVP94565.1"/>
    <property type="molecule type" value="Genomic_DNA"/>
</dbReference>
<dbReference type="VEuPathDB" id="PiroplasmaDB:TA06745"/>
<proteinExistence type="predicted"/>
<gene>
    <name evidence="2" type="ORF">TAT_000351600</name>
    <name evidence="3" type="ORF">TAV_000351500</name>
</gene>